<dbReference type="Proteomes" id="UP000054498">
    <property type="component" value="Unassembled WGS sequence"/>
</dbReference>
<evidence type="ECO:0000313" key="3">
    <source>
        <dbReference type="Proteomes" id="UP000054498"/>
    </source>
</evidence>
<dbReference type="AlphaFoldDB" id="A0A0D2L9Y6"/>
<name>A0A0D2L9Y6_9CHLO</name>
<protein>
    <submittedName>
        <fullName evidence="2">Uncharacterized protein</fullName>
    </submittedName>
</protein>
<proteinExistence type="predicted"/>
<keyword evidence="3" id="KW-1185">Reference proteome</keyword>
<dbReference type="RefSeq" id="XP_013902608.1">
    <property type="nucleotide sequence ID" value="XM_014047154.1"/>
</dbReference>
<dbReference type="KEGG" id="mng:MNEG_4363"/>
<dbReference type="EMBL" id="KK100821">
    <property type="protein sequence ID" value="KIZ03589.1"/>
    <property type="molecule type" value="Genomic_DNA"/>
</dbReference>
<dbReference type="PROSITE" id="PS51257">
    <property type="entry name" value="PROKAR_LIPOPROTEIN"/>
    <property type="match status" value="1"/>
</dbReference>
<evidence type="ECO:0000313" key="2">
    <source>
        <dbReference type="EMBL" id="KIZ03589.1"/>
    </source>
</evidence>
<accession>A0A0D2L9Y6</accession>
<organism evidence="2 3">
    <name type="scientific">Monoraphidium neglectum</name>
    <dbReference type="NCBI Taxonomy" id="145388"/>
    <lineage>
        <taxon>Eukaryota</taxon>
        <taxon>Viridiplantae</taxon>
        <taxon>Chlorophyta</taxon>
        <taxon>core chlorophytes</taxon>
        <taxon>Chlorophyceae</taxon>
        <taxon>CS clade</taxon>
        <taxon>Sphaeropleales</taxon>
        <taxon>Selenastraceae</taxon>
        <taxon>Monoraphidium</taxon>
    </lineage>
</organism>
<evidence type="ECO:0000256" key="1">
    <source>
        <dbReference type="SAM" id="MobiDB-lite"/>
    </source>
</evidence>
<reference evidence="2 3" key="1">
    <citation type="journal article" date="2013" name="BMC Genomics">
        <title>Reconstruction of the lipid metabolism for the microalga Monoraphidium neglectum from its genome sequence reveals characteristics suitable for biofuel production.</title>
        <authorList>
            <person name="Bogen C."/>
            <person name="Al-Dilaimi A."/>
            <person name="Albersmeier A."/>
            <person name="Wichmann J."/>
            <person name="Grundmann M."/>
            <person name="Rupp O."/>
            <person name="Lauersen K.J."/>
            <person name="Blifernez-Klassen O."/>
            <person name="Kalinowski J."/>
            <person name="Goesmann A."/>
            <person name="Mussgnug J.H."/>
            <person name="Kruse O."/>
        </authorList>
    </citation>
    <scope>NUCLEOTIDE SEQUENCE [LARGE SCALE GENOMIC DNA]</scope>
    <source>
        <strain evidence="2 3">SAG 48.87</strain>
    </source>
</reference>
<gene>
    <name evidence="2" type="ORF">MNEG_4363</name>
</gene>
<dbReference type="GeneID" id="25737241"/>
<feature type="region of interest" description="Disordered" evidence="1">
    <location>
        <begin position="24"/>
        <end position="66"/>
    </location>
</feature>
<sequence length="66" mass="6794">MCINKTNLIRGGAAPSSLGTCACAGPGGRPNDVDPPPDSDPELHSVKLRRNLGPDPAFPPAEDSEL</sequence>